<organism evidence="1">
    <name type="scientific">Ralstonia solanacearum</name>
    <name type="common">Pseudomonas solanacearum</name>
    <dbReference type="NCBI Taxonomy" id="305"/>
    <lineage>
        <taxon>Bacteria</taxon>
        <taxon>Pseudomonadati</taxon>
        <taxon>Pseudomonadota</taxon>
        <taxon>Betaproteobacteria</taxon>
        <taxon>Burkholderiales</taxon>
        <taxon>Burkholderiaceae</taxon>
        <taxon>Ralstonia</taxon>
        <taxon>Ralstonia solanacearum species complex</taxon>
    </lineage>
</organism>
<dbReference type="AlphaFoldDB" id="A0A0S4WLD8"/>
<dbReference type="EMBL" id="LN899827">
    <property type="protein sequence ID" value="CUV47622.1"/>
    <property type="molecule type" value="Genomic_DNA"/>
</dbReference>
<protein>
    <submittedName>
        <fullName evidence="1">Uncharacterized protein</fullName>
    </submittedName>
</protein>
<reference evidence="1" key="1">
    <citation type="submission" date="2015-10" db="EMBL/GenBank/DDBJ databases">
        <authorList>
            <person name="Gilbert D.G."/>
        </authorList>
    </citation>
    <scope>NUCLEOTIDE SEQUENCE</scope>
    <source>
        <strain evidence="1">Phyl III-seqv23</strain>
    </source>
</reference>
<evidence type="ECO:0000313" key="1">
    <source>
        <dbReference type="EMBL" id="CUV47622.1"/>
    </source>
</evidence>
<proteinExistence type="predicted"/>
<sequence length="112" mass="12175">MIRADGGRLYGDFRQKGIAAIGWTQLAHHAKAGMTKKELADLHLSIAPETKEKMAVSVASQVWRFMNEVKIDDFVVTYSPASRTYLIGKVTGACERRADLVDVGMPLAGAAP</sequence>
<name>A0A0S4WLD8_RALSL</name>
<gene>
    <name evidence="1" type="ORF">TO10_v1_1050001</name>
</gene>
<accession>A0A0S4WLD8</accession>